<dbReference type="PANTHER" id="PTHR40661">
    <property type="match status" value="1"/>
</dbReference>
<proteinExistence type="predicted"/>
<organism evidence="5 6">
    <name type="scientific">Paludibacterium denitrificans</name>
    <dbReference type="NCBI Taxonomy" id="2675226"/>
    <lineage>
        <taxon>Bacteria</taxon>
        <taxon>Pseudomonadati</taxon>
        <taxon>Pseudomonadota</taxon>
        <taxon>Betaproteobacteria</taxon>
        <taxon>Neisseriales</taxon>
        <taxon>Chromobacteriaceae</taxon>
        <taxon>Paludibacterium</taxon>
    </lineage>
</organism>
<dbReference type="CDD" id="cd06529">
    <property type="entry name" value="S24_LexA-like"/>
    <property type="match status" value="1"/>
</dbReference>
<evidence type="ECO:0000313" key="6">
    <source>
        <dbReference type="Proteomes" id="UP000446658"/>
    </source>
</evidence>
<reference evidence="5 6" key="1">
    <citation type="submission" date="2019-11" db="EMBL/GenBank/DDBJ databases">
        <title>Draft genome sequence of Paludibacterium sp. dN18-1.</title>
        <authorList>
            <person name="Im W.-T."/>
        </authorList>
    </citation>
    <scope>NUCLEOTIDE SEQUENCE [LARGE SCALE GENOMIC DNA]</scope>
    <source>
        <strain evidence="6">dN 18-1</strain>
    </source>
</reference>
<evidence type="ECO:0000256" key="3">
    <source>
        <dbReference type="ARBA" id="ARBA00023163"/>
    </source>
</evidence>
<sequence length="123" mass="13870">MERPSLRLIPRATLTIAERLWAKRHGYKKESLFSIVASGDSMEPTIPNGASLIVHRQQEIANGKVHVICRGNECYVKRLYKQMDGSVTIHSDNEKLYREINAKPDDPDTLHVVGLVVSVSFNI</sequence>
<keyword evidence="2" id="KW-0238">DNA-binding</keyword>
<evidence type="ECO:0000259" key="4">
    <source>
        <dbReference type="Pfam" id="PF00717"/>
    </source>
</evidence>
<evidence type="ECO:0000256" key="2">
    <source>
        <dbReference type="ARBA" id="ARBA00023125"/>
    </source>
</evidence>
<dbReference type="GO" id="GO:0003677">
    <property type="term" value="F:DNA binding"/>
    <property type="evidence" value="ECO:0007669"/>
    <property type="project" value="UniProtKB-KW"/>
</dbReference>
<gene>
    <name evidence="5" type="ORF">GKE73_16330</name>
</gene>
<comment type="caution">
    <text evidence="5">The sequence shown here is derived from an EMBL/GenBank/DDBJ whole genome shotgun (WGS) entry which is preliminary data.</text>
</comment>
<dbReference type="Proteomes" id="UP000446658">
    <property type="component" value="Unassembled WGS sequence"/>
</dbReference>
<dbReference type="InterPro" id="IPR039418">
    <property type="entry name" value="LexA-like"/>
</dbReference>
<dbReference type="AlphaFoldDB" id="A0A844GH59"/>
<dbReference type="SUPFAM" id="SSF51306">
    <property type="entry name" value="LexA/Signal peptidase"/>
    <property type="match status" value="1"/>
</dbReference>
<evidence type="ECO:0000256" key="1">
    <source>
        <dbReference type="ARBA" id="ARBA00023015"/>
    </source>
</evidence>
<accession>A0A844GH59</accession>
<dbReference type="Gene3D" id="2.10.109.10">
    <property type="entry name" value="Umud Fragment, subunit A"/>
    <property type="match status" value="1"/>
</dbReference>
<dbReference type="EMBL" id="WLYX01000001">
    <property type="protein sequence ID" value="MTD34004.1"/>
    <property type="molecule type" value="Genomic_DNA"/>
</dbReference>
<dbReference type="PANTHER" id="PTHR40661:SF3">
    <property type="entry name" value="FELS-1 PROPHAGE TRANSCRIPTIONAL REGULATOR"/>
    <property type="match status" value="1"/>
</dbReference>
<keyword evidence="6" id="KW-1185">Reference proteome</keyword>
<dbReference type="InterPro" id="IPR015927">
    <property type="entry name" value="Peptidase_S24_S26A/B/C"/>
</dbReference>
<keyword evidence="1" id="KW-0805">Transcription regulation</keyword>
<protein>
    <recommendedName>
        <fullName evidence="4">Peptidase S24/S26A/S26B/S26C domain-containing protein</fullName>
    </recommendedName>
</protein>
<name>A0A844GH59_9NEIS</name>
<feature type="domain" description="Peptidase S24/S26A/S26B/S26C" evidence="4">
    <location>
        <begin position="27"/>
        <end position="117"/>
    </location>
</feature>
<dbReference type="InterPro" id="IPR036286">
    <property type="entry name" value="LexA/Signal_pep-like_sf"/>
</dbReference>
<keyword evidence="3" id="KW-0804">Transcription</keyword>
<dbReference type="Pfam" id="PF00717">
    <property type="entry name" value="Peptidase_S24"/>
    <property type="match status" value="1"/>
</dbReference>
<evidence type="ECO:0000313" key="5">
    <source>
        <dbReference type="EMBL" id="MTD34004.1"/>
    </source>
</evidence>